<keyword evidence="3" id="KW-0547">Nucleotide-binding</keyword>
<proteinExistence type="predicted"/>
<name>A0A5J4X3D8_9EUKA</name>
<keyword evidence="5" id="KW-0067">ATP-binding</keyword>
<dbReference type="Proteomes" id="UP000324800">
    <property type="component" value="Unassembled WGS sequence"/>
</dbReference>
<evidence type="ECO:0000313" key="7">
    <source>
        <dbReference type="EMBL" id="KAA6401282.1"/>
    </source>
</evidence>
<dbReference type="GO" id="GO:0005524">
    <property type="term" value="F:ATP binding"/>
    <property type="evidence" value="ECO:0007669"/>
    <property type="project" value="UniProtKB-KW"/>
</dbReference>
<gene>
    <name evidence="7" type="ORF">EZS28_003189</name>
</gene>
<evidence type="ECO:0000256" key="5">
    <source>
        <dbReference type="ARBA" id="ARBA00022840"/>
    </source>
</evidence>
<dbReference type="InterPro" id="IPR050660">
    <property type="entry name" value="NEK_Ser/Thr_kinase"/>
</dbReference>
<dbReference type="PROSITE" id="PS00108">
    <property type="entry name" value="PROTEIN_KINASE_ST"/>
    <property type="match status" value="1"/>
</dbReference>
<dbReference type="SUPFAM" id="SSF56112">
    <property type="entry name" value="Protein kinase-like (PK-like)"/>
    <property type="match status" value="1"/>
</dbReference>
<evidence type="ECO:0000256" key="2">
    <source>
        <dbReference type="ARBA" id="ARBA00022679"/>
    </source>
</evidence>
<keyword evidence="4 7" id="KW-0418">Kinase</keyword>
<dbReference type="AlphaFoldDB" id="A0A5J4X3D8"/>
<dbReference type="GO" id="GO:0004674">
    <property type="term" value="F:protein serine/threonine kinase activity"/>
    <property type="evidence" value="ECO:0007669"/>
    <property type="project" value="UniProtKB-EC"/>
</dbReference>
<evidence type="ECO:0000259" key="6">
    <source>
        <dbReference type="PROSITE" id="PS50011"/>
    </source>
</evidence>
<dbReference type="PANTHER" id="PTHR43671:SF13">
    <property type="entry name" value="SERINE_THREONINE-PROTEIN KINASE NEK2"/>
    <property type="match status" value="1"/>
</dbReference>
<dbReference type="SMART" id="SM00220">
    <property type="entry name" value="S_TKc"/>
    <property type="match status" value="1"/>
</dbReference>
<dbReference type="InterPro" id="IPR011009">
    <property type="entry name" value="Kinase-like_dom_sf"/>
</dbReference>
<dbReference type="InterPro" id="IPR000719">
    <property type="entry name" value="Prot_kinase_dom"/>
</dbReference>
<feature type="domain" description="Protein kinase" evidence="6">
    <location>
        <begin position="43"/>
        <end position="223"/>
    </location>
</feature>
<reference evidence="7 8" key="1">
    <citation type="submission" date="2019-03" db="EMBL/GenBank/DDBJ databases">
        <title>Single cell metagenomics reveals metabolic interactions within the superorganism composed of flagellate Streblomastix strix and complex community of Bacteroidetes bacteria on its surface.</title>
        <authorList>
            <person name="Treitli S.C."/>
            <person name="Kolisko M."/>
            <person name="Husnik F."/>
            <person name="Keeling P."/>
            <person name="Hampl V."/>
        </authorList>
    </citation>
    <scope>NUCLEOTIDE SEQUENCE [LARGE SCALE GENOMIC DNA]</scope>
    <source>
        <strain evidence="7">ST1C</strain>
    </source>
</reference>
<organism evidence="7 8">
    <name type="scientific">Streblomastix strix</name>
    <dbReference type="NCBI Taxonomy" id="222440"/>
    <lineage>
        <taxon>Eukaryota</taxon>
        <taxon>Metamonada</taxon>
        <taxon>Preaxostyla</taxon>
        <taxon>Oxymonadida</taxon>
        <taxon>Streblomastigidae</taxon>
        <taxon>Streblomastix</taxon>
    </lineage>
</organism>
<dbReference type="OrthoDB" id="6513151at2759"/>
<keyword evidence="2" id="KW-0808">Transferase</keyword>
<evidence type="ECO:0000256" key="1">
    <source>
        <dbReference type="ARBA" id="ARBA00012513"/>
    </source>
</evidence>
<protein>
    <recommendedName>
        <fullName evidence="1">non-specific serine/threonine protein kinase</fullName>
        <ecNumber evidence="1">2.7.11.1</ecNumber>
    </recommendedName>
</protein>
<evidence type="ECO:0000313" key="8">
    <source>
        <dbReference type="Proteomes" id="UP000324800"/>
    </source>
</evidence>
<evidence type="ECO:0000256" key="3">
    <source>
        <dbReference type="ARBA" id="ARBA00022741"/>
    </source>
</evidence>
<dbReference type="Gene3D" id="1.10.510.10">
    <property type="entry name" value="Transferase(Phosphotransferase) domain 1"/>
    <property type="match status" value="1"/>
</dbReference>
<sequence>MSSSLVSQKESIISSEAVTKDDQSFLTSESIITTKEQVEYNDFEILTKLFGGAMGNTFLVRHKYTGVLYVMKRVDYLDENDKKIADEEIAQMRRLASRYTIRLVWTFVDREDKYIVSEYCSHGDLRKLIGEFQTLPEVERLELVLELFAQIILGLEFIHSMGIIHRDIKPANIFIMEDGSVRLGDFGLSKILKQKEYGSVAGTQYYMAPEVYIEGKCEDVFQQ</sequence>
<dbReference type="PANTHER" id="PTHR43671">
    <property type="entry name" value="SERINE/THREONINE-PROTEIN KINASE NEK"/>
    <property type="match status" value="1"/>
</dbReference>
<comment type="caution">
    <text evidence="7">The sequence shown here is derived from an EMBL/GenBank/DDBJ whole genome shotgun (WGS) entry which is preliminary data.</text>
</comment>
<dbReference type="EC" id="2.7.11.1" evidence="1"/>
<evidence type="ECO:0000256" key="4">
    <source>
        <dbReference type="ARBA" id="ARBA00022777"/>
    </source>
</evidence>
<dbReference type="InterPro" id="IPR008271">
    <property type="entry name" value="Ser/Thr_kinase_AS"/>
</dbReference>
<dbReference type="EMBL" id="SNRW01000414">
    <property type="protein sequence ID" value="KAA6401282.1"/>
    <property type="molecule type" value="Genomic_DNA"/>
</dbReference>
<dbReference type="PROSITE" id="PS50011">
    <property type="entry name" value="PROTEIN_KINASE_DOM"/>
    <property type="match status" value="1"/>
</dbReference>
<accession>A0A5J4X3D8</accession>
<dbReference type="Pfam" id="PF00069">
    <property type="entry name" value="Pkinase"/>
    <property type="match status" value="1"/>
</dbReference>